<feature type="transmembrane region" description="Helical" evidence="1">
    <location>
        <begin position="6"/>
        <end position="26"/>
    </location>
</feature>
<dbReference type="GeneID" id="38947358"/>
<keyword evidence="1" id="KW-0472">Membrane</keyword>
<dbReference type="AlphaFoldDB" id="A0A451FLV2"/>
<gene>
    <name evidence="2" type="primary">secG</name>
</gene>
<protein>
    <submittedName>
        <fullName evidence="2">Protein-export membrane protein SecG</fullName>
    </submittedName>
</protein>
<organism evidence="2">
    <name type="scientific">Characiopsis acuta</name>
    <dbReference type="NCBI Taxonomy" id="2040456"/>
    <lineage>
        <taxon>Eukaryota</taxon>
        <taxon>Sar</taxon>
        <taxon>Stramenopiles</taxon>
        <taxon>Ochrophyta</taxon>
        <taxon>Eustigmatophyceae</taxon>
        <taxon>Eustigmatales</taxon>
        <taxon>Chlorobotryaceae</taxon>
        <taxon>Characiopsis</taxon>
    </lineage>
</organism>
<proteinExistence type="predicted"/>
<geneLocation type="plastid" evidence="2"/>
<keyword evidence="1" id="KW-0812">Transmembrane</keyword>
<feature type="transmembrane region" description="Helical" evidence="1">
    <location>
        <begin position="38"/>
        <end position="57"/>
    </location>
</feature>
<name>A0A451FLV2_9STRA</name>
<evidence type="ECO:0000256" key="1">
    <source>
        <dbReference type="SAM" id="Phobius"/>
    </source>
</evidence>
<keyword evidence="2" id="KW-0934">Plastid</keyword>
<accession>A0A451FLV2</accession>
<evidence type="ECO:0000313" key="2">
    <source>
        <dbReference type="EMBL" id="QAA11359.1"/>
    </source>
</evidence>
<dbReference type="EMBL" id="MK281452">
    <property type="protein sequence ID" value="QAA11359.1"/>
    <property type="molecule type" value="Genomic_DNA"/>
</dbReference>
<sequence length="60" mass="6797">MTLLLNIIFFCQALLLAILIVSRNPARLPGFEKTRNQAIDKVILILVSTFLLVLISFKCH</sequence>
<keyword evidence="1" id="KW-1133">Transmembrane helix</keyword>
<reference evidence="2" key="1">
    <citation type="journal article" date="2019" name="Genome Biol. Evol.">
        <title>Plastid Genomes and Proteins Illuminate the Evolution of Eustigmatophyte Algae and Their Bacterial Endosymbionts.</title>
        <authorList>
            <person name="Sevcikova T."/>
            <person name="Yurchenko T."/>
            <person name="Fawley K.P."/>
            <person name="Amaral R."/>
            <person name="Strnad H."/>
            <person name="Santos L.M."/>
            <person name="Fawley M.W."/>
            <person name="Elias M."/>
        </authorList>
    </citation>
    <scope>NUCLEOTIDE SEQUENCE</scope>
    <source>
        <strain evidence="2">ACOI 456</strain>
    </source>
</reference>
<dbReference type="RefSeq" id="YP_009550391.1">
    <property type="nucleotide sequence ID" value="NC_040294.1"/>
</dbReference>